<proteinExistence type="predicted"/>
<dbReference type="CDD" id="cd12148">
    <property type="entry name" value="fungal_TF_MHR"/>
    <property type="match status" value="1"/>
</dbReference>
<reference evidence="10" key="2">
    <citation type="submission" date="2012-06" db="EMBL/GenBank/DDBJ databases">
        <title>Comparative genomic analyses of Aspergillus oryzae 3.042 and A. oryzae RIB40 for soy-sauce fermentation.</title>
        <authorList>
            <person name="Zhao G."/>
            <person name="Hou L."/>
            <person name="Wang C."/>
            <person name="Cao X."/>
        </authorList>
    </citation>
    <scope>NUCLEOTIDE SEQUENCE [LARGE SCALE GENOMIC DNA]</scope>
    <source>
        <strain evidence="10">3.042</strain>
    </source>
</reference>
<feature type="domain" description="Zn(2)-C6 fungal-type" evidence="8">
    <location>
        <begin position="19"/>
        <end position="49"/>
    </location>
</feature>
<dbReference type="GO" id="GO:0006351">
    <property type="term" value="P:DNA-templated transcription"/>
    <property type="evidence" value="ECO:0007669"/>
    <property type="project" value="InterPro"/>
</dbReference>
<evidence type="ECO:0000256" key="6">
    <source>
        <dbReference type="ARBA" id="ARBA00023242"/>
    </source>
</evidence>
<evidence type="ECO:0000256" key="7">
    <source>
        <dbReference type="SAM" id="MobiDB-lite"/>
    </source>
</evidence>
<comment type="caution">
    <text evidence="9">The sequence shown here is derived from an EMBL/GenBank/DDBJ whole genome shotgun (WGS) entry which is preliminary data.</text>
</comment>
<keyword evidence="3" id="KW-0805">Transcription regulation</keyword>
<evidence type="ECO:0000313" key="10">
    <source>
        <dbReference type="Proteomes" id="UP000002812"/>
    </source>
</evidence>
<organism evidence="9 10">
    <name type="scientific">Aspergillus oryzae (strain 3.042)</name>
    <name type="common">Yellow koji mold</name>
    <dbReference type="NCBI Taxonomy" id="1160506"/>
    <lineage>
        <taxon>Eukaryota</taxon>
        <taxon>Fungi</taxon>
        <taxon>Dikarya</taxon>
        <taxon>Ascomycota</taxon>
        <taxon>Pezizomycotina</taxon>
        <taxon>Eurotiomycetes</taxon>
        <taxon>Eurotiomycetidae</taxon>
        <taxon>Eurotiales</taxon>
        <taxon>Aspergillaceae</taxon>
        <taxon>Aspergillus</taxon>
        <taxon>Aspergillus subgen. Circumdati</taxon>
    </lineage>
</organism>
<evidence type="ECO:0000256" key="1">
    <source>
        <dbReference type="ARBA" id="ARBA00022723"/>
    </source>
</evidence>
<dbReference type="Proteomes" id="UP000002812">
    <property type="component" value="Unassembled WGS sequence"/>
</dbReference>
<dbReference type="OrthoDB" id="4337792at2759"/>
<gene>
    <name evidence="9" type="ORF">Ao3042_09725</name>
</gene>
<protein>
    <recommendedName>
        <fullName evidence="8">Zn(2)-C6 fungal-type domain-containing protein</fullName>
    </recommendedName>
</protein>
<dbReference type="GO" id="GO:0001228">
    <property type="term" value="F:DNA-binding transcription activator activity, RNA polymerase II-specific"/>
    <property type="evidence" value="ECO:0007669"/>
    <property type="project" value="TreeGrafter"/>
</dbReference>
<dbReference type="CDD" id="cd00067">
    <property type="entry name" value="GAL4"/>
    <property type="match status" value="1"/>
</dbReference>
<evidence type="ECO:0000256" key="3">
    <source>
        <dbReference type="ARBA" id="ARBA00023015"/>
    </source>
</evidence>
<keyword evidence="4" id="KW-0238">DNA-binding</keyword>
<dbReference type="Gene3D" id="4.10.240.10">
    <property type="entry name" value="Zn(2)-C6 fungal-type DNA-binding domain"/>
    <property type="match status" value="1"/>
</dbReference>
<evidence type="ECO:0000313" key="9">
    <source>
        <dbReference type="EMBL" id="EIT74208.1"/>
    </source>
</evidence>
<dbReference type="GO" id="GO:0005634">
    <property type="term" value="C:nucleus"/>
    <property type="evidence" value="ECO:0007669"/>
    <property type="project" value="TreeGrafter"/>
</dbReference>
<feature type="region of interest" description="Disordered" evidence="7">
    <location>
        <begin position="147"/>
        <end position="167"/>
    </location>
</feature>
<accession>I8TKC1</accession>
<sequence>MTTTTVPHSQRKRRRPALACEQCRRRKVRCDRNHPCANCIRSDPRSCHYIDTDRKTNVTHDQVIDLAPTSSSNGNLPLDSSISPQDAQFSELPNVDALQSPRSSLASSTVGQYSKTSHVPVESQAGSPVHSLEDRVRQLEKKLEDTLNLRPPDSAPSQPPIRMPEHGSINGRFLKTRFFGNSHRSICEHRVQGMIYMFHRKASENPEIQNLYERCKQLARTIKSQEITQQSICPELRDYMPSKQTSDRLIQAYLRTFESVYRIVHVPSFLREYDQYWRNPQAASPAFIIMTLLMLAIGNSFCQSGDPGKDYVPRSTSSQWIYTAQTWLSSPFEKSRLNIASLQTQCLLLLARQTNDISSDLVWISAGALLRTAMHMGFHIDPRHIDGISFFDAQLRRRIWNTILEIVVQSSMDAGGLPLIRCDDYDCEAPLNIDDAQMEDAIPKAKPLEDFTETSLQIALRRSLSVRLQIAQFLNDFRRGTSYDEALQLSKSLISIYRESSALFDAFKNSGKCPTLFQSNLYNLMTQRFLLALHDPFAIKAKADPKLYYSHKEALLVSMRILAPFSTSTSEDLDYTALLLTGSPSFRDVPTQAAAVVGDDLIERIKEQINTAVSAPYTSYPLSHGDSRRAVEKFVSCALARLESGETNIKGYLVSACFLAQIEAMECGQPIDEALSRTILAVLQTCSKILGDRVETLSPSKPGIELSTAINEESTLTKFDNQFNWSLADDFIAVHLISTSNLGFGNSLTPIVVLAGASSRFGHTLFHSSFIP</sequence>
<dbReference type="InterPro" id="IPR001138">
    <property type="entry name" value="Zn2Cys6_DnaBD"/>
</dbReference>
<feature type="region of interest" description="Disordered" evidence="7">
    <location>
        <begin position="99"/>
        <end position="133"/>
    </location>
</feature>
<dbReference type="HOGENOM" id="CLU_007091_3_0_1"/>
<dbReference type="InterPro" id="IPR036864">
    <property type="entry name" value="Zn2-C6_fun-type_DNA-bd_sf"/>
</dbReference>
<dbReference type="Pfam" id="PF00172">
    <property type="entry name" value="Zn_clus"/>
    <property type="match status" value="1"/>
</dbReference>
<evidence type="ECO:0000259" key="8">
    <source>
        <dbReference type="PROSITE" id="PS50048"/>
    </source>
</evidence>
<reference evidence="9 10" key="1">
    <citation type="journal article" date="2012" name="Eukaryot. Cell">
        <title>Draft genome sequence of Aspergillus oryzae strain 3.042.</title>
        <authorList>
            <person name="Zhao G."/>
            <person name="Yao Y."/>
            <person name="Qi W."/>
            <person name="Wang C."/>
            <person name="Hou L."/>
            <person name="Zeng B."/>
            <person name="Cao X."/>
        </authorList>
    </citation>
    <scope>NUCLEOTIDE SEQUENCE [LARGE SCALE GENOMIC DNA]</scope>
    <source>
        <strain evidence="9 10">3.042</strain>
    </source>
</reference>
<dbReference type="GO" id="GO:0000978">
    <property type="term" value="F:RNA polymerase II cis-regulatory region sequence-specific DNA binding"/>
    <property type="evidence" value="ECO:0007669"/>
    <property type="project" value="TreeGrafter"/>
</dbReference>
<dbReference type="AlphaFoldDB" id="I8TKC1"/>
<evidence type="ECO:0000256" key="2">
    <source>
        <dbReference type="ARBA" id="ARBA00022833"/>
    </source>
</evidence>
<dbReference type="SUPFAM" id="SSF57701">
    <property type="entry name" value="Zn2/Cys6 DNA-binding domain"/>
    <property type="match status" value="1"/>
</dbReference>
<dbReference type="SMART" id="SM00906">
    <property type="entry name" value="Fungal_trans"/>
    <property type="match status" value="1"/>
</dbReference>
<keyword evidence="5" id="KW-0804">Transcription</keyword>
<dbReference type="SMART" id="SM00066">
    <property type="entry name" value="GAL4"/>
    <property type="match status" value="1"/>
</dbReference>
<feature type="compositionally biased region" description="Polar residues" evidence="7">
    <location>
        <begin position="100"/>
        <end position="117"/>
    </location>
</feature>
<dbReference type="PROSITE" id="PS50048">
    <property type="entry name" value="ZN2_CY6_FUNGAL_2"/>
    <property type="match status" value="1"/>
</dbReference>
<keyword evidence="6" id="KW-0539">Nucleus</keyword>
<dbReference type="PANTHER" id="PTHR31944">
    <property type="entry name" value="HEME-RESPONSIVE ZINC FINGER TRANSCRIPTION FACTOR HAP1"/>
    <property type="match status" value="1"/>
</dbReference>
<dbReference type="PROSITE" id="PS00463">
    <property type="entry name" value="ZN2_CY6_FUNGAL_1"/>
    <property type="match status" value="1"/>
</dbReference>
<keyword evidence="2" id="KW-0862">Zinc</keyword>
<feature type="compositionally biased region" description="Pro residues" evidence="7">
    <location>
        <begin position="153"/>
        <end position="162"/>
    </location>
</feature>
<dbReference type="EMBL" id="AKHY01000195">
    <property type="protein sequence ID" value="EIT74208.1"/>
    <property type="molecule type" value="Genomic_DNA"/>
</dbReference>
<dbReference type="Pfam" id="PF04082">
    <property type="entry name" value="Fungal_trans"/>
    <property type="match status" value="1"/>
</dbReference>
<dbReference type="PANTHER" id="PTHR31944:SF131">
    <property type="entry name" value="HEME-RESPONSIVE ZINC FINGER TRANSCRIPTION FACTOR HAP1"/>
    <property type="match status" value="1"/>
</dbReference>
<evidence type="ECO:0000256" key="4">
    <source>
        <dbReference type="ARBA" id="ARBA00023125"/>
    </source>
</evidence>
<dbReference type="GO" id="GO:0008270">
    <property type="term" value="F:zinc ion binding"/>
    <property type="evidence" value="ECO:0007669"/>
    <property type="project" value="InterPro"/>
</dbReference>
<dbReference type="InterPro" id="IPR051430">
    <property type="entry name" value="Fungal_TF_Env_Response"/>
</dbReference>
<dbReference type="InterPro" id="IPR007219">
    <property type="entry name" value="XnlR_reg_dom"/>
</dbReference>
<name>I8TKC1_ASPO3</name>
<keyword evidence="1" id="KW-0479">Metal-binding</keyword>
<evidence type="ECO:0000256" key="5">
    <source>
        <dbReference type="ARBA" id="ARBA00023163"/>
    </source>
</evidence>